<dbReference type="PROSITE" id="PS51384">
    <property type="entry name" value="FAD_FR"/>
    <property type="match status" value="1"/>
</dbReference>
<dbReference type="PRINTS" id="PR00410">
    <property type="entry name" value="PHEHYDRXLASE"/>
</dbReference>
<reference evidence="3 4" key="1">
    <citation type="submission" date="2020-08" db="EMBL/GenBank/DDBJ databases">
        <title>Genome sequencing of Purple Non-Sulfur Bacteria from various extreme environments.</title>
        <authorList>
            <person name="Mayer M."/>
        </authorList>
    </citation>
    <scope>NUCLEOTIDE SEQUENCE [LARGE SCALE GENOMIC DNA]</scope>
    <source>
        <strain evidence="3 4">JA135</strain>
    </source>
</reference>
<organism evidence="3 4">
    <name type="scientific">Roseospira goensis</name>
    <dbReference type="NCBI Taxonomy" id="391922"/>
    <lineage>
        <taxon>Bacteria</taxon>
        <taxon>Pseudomonadati</taxon>
        <taxon>Pseudomonadota</taxon>
        <taxon>Alphaproteobacteria</taxon>
        <taxon>Rhodospirillales</taxon>
        <taxon>Rhodospirillaceae</taxon>
        <taxon>Roseospira</taxon>
    </lineage>
</organism>
<dbReference type="InterPro" id="IPR001433">
    <property type="entry name" value="OxRdtase_FAD/NAD-bd"/>
</dbReference>
<proteinExistence type="predicted"/>
<dbReference type="GO" id="GO:0051537">
    <property type="term" value="F:2 iron, 2 sulfur cluster binding"/>
    <property type="evidence" value="ECO:0007669"/>
    <property type="project" value="UniProtKB-KW"/>
</dbReference>
<dbReference type="InterPro" id="IPR039261">
    <property type="entry name" value="FNR_nucleotide-bd"/>
</dbReference>
<dbReference type="AlphaFoldDB" id="A0A7W6RWM2"/>
<keyword evidence="4" id="KW-1185">Reference proteome</keyword>
<dbReference type="InterPro" id="IPR050353">
    <property type="entry name" value="PyrK_electron_transfer"/>
</dbReference>
<feature type="binding site" evidence="1">
    <location>
        <position position="266"/>
    </location>
    <ligand>
        <name>[2Fe-2S] cluster</name>
        <dbReference type="ChEBI" id="CHEBI:190135"/>
    </ligand>
</feature>
<dbReference type="InterPro" id="IPR012165">
    <property type="entry name" value="Cyt_c3_hydrogenase_gsu"/>
</dbReference>
<name>A0A7W6RWM2_9PROT</name>
<protein>
    <submittedName>
        <fullName evidence="3">NAD(P)H-flavin reductase</fullName>
    </submittedName>
</protein>
<dbReference type="GO" id="GO:0046872">
    <property type="term" value="F:metal ion binding"/>
    <property type="evidence" value="ECO:0007669"/>
    <property type="project" value="UniProtKB-KW"/>
</dbReference>
<accession>A0A7W6RWM2</accession>
<dbReference type="SUPFAM" id="SSF52343">
    <property type="entry name" value="Ferredoxin reductase-like, C-terminal NADP-linked domain"/>
    <property type="match status" value="1"/>
</dbReference>
<dbReference type="InterPro" id="IPR017927">
    <property type="entry name" value="FAD-bd_FR_type"/>
</dbReference>
<feature type="binding site" evidence="1">
    <location>
        <position position="255"/>
    </location>
    <ligand>
        <name>[2Fe-2S] cluster</name>
        <dbReference type="ChEBI" id="CHEBI:190135"/>
    </ligand>
</feature>
<dbReference type="GO" id="GO:0050660">
    <property type="term" value="F:flavin adenine dinucleotide binding"/>
    <property type="evidence" value="ECO:0007669"/>
    <property type="project" value="InterPro"/>
</dbReference>
<dbReference type="Pfam" id="PF10418">
    <property type="entry name" value="DHODB_Fe-S_bind"/>
    <property type="match status" value="1"/>
</dbReference>
<dbReference type="PIRSF" id="PIRSF006816">
    <property type="entry name" value="Cyc3_hyd_g"/>
    <property type="match status" value="1"/>
</dbReference>
<dbReference type="RefSeq" id="WP_184431071.1">
    <property type="nucleotide sequence ID" value="NZ_JACIGI010000002.1"/>
</dbReference>
<dbReference type="CDD" id="cd06221">
    <property type="entry name" value="sulfite_reductase_like"/>
    <property type="match status" value="1"/>
</dbReference>
<dbReference type="GO" id="GO:0006221">
    <property type="term" value="P:pyrimidine nucleotide biosynthetic process"/>
    <property type="evidence" value="ECO:0007669"/>
    <property type="project" value="InterPro"/>
</dbReference>
<dbReference type="Gene3D" id="3.40.50.80">
    <property type="entry name" value="Nucleotide-binding domain of ferredoxin-NADP reductase (FNR) module"/>
    <property type="match status" value="1"/>
</dbReference>
<dbReference type="Gene3D" id="2.40.30.10">
    <property type="entry name" value="Translation factors"/>
    <property type="match status" value="1"/>
</dbReference>
<keyword evidence="1" id="KW-0408">Iron</keyword>
<feature type="binding site" evidence="1">
    <location>
        <position position="258"/>
    </location>
    <ligand>
        <name>[2Fe-2S] cluster</name>
        <dbReference type="ChEBI" id="CHEBI:190135"/>
    </ligand>
</feature>
<dbReference type="SUPFAM" id="SSF63380">
    <property type="entry name" value="Riboflavin synthase domain-like"/>
    <property type="match status" value="1"/>
</dbReference>
<comment type="caution">
    <text evidence="3">The sequence shown here is derived from an EMBL/GenBank/DDBJ whole genome shotgun (WGS) entry which is preliminary data.</text>
</comment>
<gene>
    <name evidence="3" type="ORF">GGD88_000295</name>
</gene>
<keyword evidence="1" id="KW-0411">Iron-sulfur</keyword>
<keyword evidence="1" id="KW-0001">2Fe-2S</keyword>
<comment type="cofactor">
    <cofactor evidence="1">
        <name>[2Fe-2S] cluster</name>
        <dbReference type="ChEBI" id="CHEBI:190135"/>
    </cofactor>
    <text evidence="1">Binds 1 [2Fe-2S] cluster per subunit.</text>
</comment>
<dbReference type="InterPro" id="IPR019480">
    <property type="entry name" value="Dihydroorotate_DH_Fe-S-bd"/>
</dbReference>
<evidence type="ECO:0000256" key="1">
    <source>
        <dbReference type="PIRSR" id="PIRSR006816-2"/>
    </source>
</evidence>
<evidence type="ECO:0000313" key="4">
    <source>
        <dbReference type="Proteomes" id="UP000555728"/>
    </source>
</evidence>
<feature type="binding site" evidence="1">
    <location>
        <position position="250"/>
    </location>
    <ligand>
        <name>[2Fe-2S] cluster</name>
        <dbReference type="ChEBI" id="CHEBI:190135"/>
    </ligand>
</feature>
<feature type="domain" description="FAD-binding FR-type" evidence="2">
    <location>
        <begin position="10"/>
        <end position="114"/>
    </location>
</feature>
<evidence type="ECO:0000259" key="2">
    <source>
        <dbReference type="PROSITE" id="PS51384"/>
    </source>
</evidence>
<dbReference type="GO" id="GO:0016491">
    <property type="term" value="F:oxidoreductase activity"/>
    <property type="evidence" value="ECO:0007669"/>
    <property type="project" value="InterPro"/>
</dbReference>
<sequence length="286" mass="30622">MTPADRSAPLHPRPVRVLETRAEMPGCTTLRVAPADPADAADPAGACGFAPGQFYMVYVFGLGEVPISVSGDAARPGELTFTVMAVGAVTRALCAVRPGQTLGLRGPFGTAWPVEALTGRDVIVMAGGLGLAPLRPAIYHLLRHRDRYGAVALLYGTRQPRSIVFAPDLTGWREAAAIDVAVTVDSGDRDWSGHVGVVTELLKGRRLDPARTAALLCGPEIMMRFSAYALRDRGVAAGAIHVSMERNMKCGVRMCGRCQYGPFFVCDDGPVFSFDRVEHLFGIREV</sequence>
<dbReference type="Proteomes" id="UP000555728">
    <property type="component" value="Unassembled WGS sequence"/>
</dbReference>
<dbReference type="Pfam" id="PF00175">
    <property type="entry name" value="NAD_binding_1"/>
    <property type="match status" value="1"/>
</dbReference>
<evidence type="ECO:0000313" key="3">
    <source>
        <dbReference type="EMBL" id="MBB4284588.1"/>
    </source>
</evidence>
<dbReference type="PANTHER" id="PTHR43513">
    <property type="entry name" value="DIHYDROOROTATE DEHYDROGENASE B (NAD(+)), ELECTRON TRANSFER SUBUNIT"/>
    <property type="match status" value="1"/>
</dbReference>
<dbReference type="EMBL" id="JACIGI010000002">
    <property type="protein sequence ID" value="MBB4284588.1"/>
    <property type="molecule type" value="Genomic_DNA"/>
</dbReference>
<keyword evidence="1" id="KW-0479">Metal-binding</keyword>
<dbReference type="PANTHER" id="PTHR43513:SF1">
    <property type="entry name" value="ANAEROBIC SULFITE REDUCTASE SUBUNIT B"/>
    <property type="match status" value="1"/>
</dbReference>
<dbReference type="InterPro" id="IPR017938">
    <property type="entry name" value="Riboflavin_synthase-like_b-brl"/>
</dbReference>